<gene>
    <name evidence="1" type="ORF">SAMN05421858_4321</name>
</gene>
<accession>A0A1N7EJY2</accession>
<reference evidence="2" key="1">
    <citation type="submission" date="2017-01" db="EMBL/GenBank/DDBJ databases">
        <authorList>
            <person name="Varghese N."/>
            <person name="Submissions S."/>
        </authorList>
    </citation>
    <scope>NUCLEOTIDE SEQUENCE [LARGE SCALE GENOMIC DNA]</scope>
    <source>
        <strain evidence="2">CGMCC 1.7737</strain>
    </source>
</reference>
<dbReference type="EMBL" id="FTNO01000006">
    <property type="protein sequence ID" value="SIR88413.1"/>
    <property type="molecule type" value="Genomic_DNA"/>
</dbReference>
<organism evidence="1 2">
    <name type="scientific">Haladaptatus litoreus</name>
    <dbReference type="NCBI Taxonomy" id="553468"/>
    <lineage>
        <taxon>Archaea</taxon>
        <taxon>Methanobacteriati</taxon>
        <taxon>Methanobacteriota</taxon>
        <taxon>Stenosarchaea group</taxon>
        <taxon>Halobacteria</taxon>
        <taxon>Halobacteriales</taxon>
        <taxon>Haladaptataceae</taxon>
        <taxon>Haladaptatus</taxon>
    </lineage>
</organism>
<sequence>MRIPTTNSNDVTQLRAYEDHALNGFFAIFEKVISLVSVIQSRSDRSSVRIQIIRYALGFLLVRD</sequence>
<evidence type="ECO:0000313" key="2">
    <source>
        <dbReference type="Proteomes" id="UP000186914"/>
    </source>
</evidence>
<protein>
    <submittedName>
        <fullName evidence="1">Uncharacterized protein</fullName>
    </submittedName>
</protein>
<proteinExistence type="predicted"/>
<evidence type="ECO:0000313" key="1">
    <source>
        <dbReference type="EMBL" id="SIR88413.1"/>
    </source>
</evidence>
<dbReference type="AlphaFoldDB" id="A0A1N7EJY2"/>
<keyword evidence="2" id="KW-1185">Reference proteome</keyword>
<dbReference type="Proteomes" id="UP000186914">
    <property type="component" value="Unassembled WGS sequence"/>
</dbReference>
<name>A0A1N7EJY2_9EURY</name>